<keyword evidence="2" id="KW-0813">Transport</keyword>
<dbReference type="EMBL" id="FMVJ01000008">
    <property type="protein sequence ID" value="SCY94117.1"/>
    <property type="molecule type" value="Genomic_DNA"/>
</dbReference>
<dbReference type="InterPro" id="IPR027417">
    <property type="entry name" value="P-loop_NTPase"/>
</dbReference>
<dbReference type="SMART" id="SM00382">
    <property type="entry name" value="AAA"/>
    <property type="match status" value="1"/>
</dbReference>
<dbReference type="Proteomes" id="UP000199569">
    <property type="component" value="Unassembled WGS sequence"/>
</dbReference>
<dbReference type="STRING" id="549386.SAMN02927923_02972"/>
<dbReference type="PANTHER" id="PTHR42939">
    <property type="entry name" value="ABC TRANSPORTER ATP-BINDING PROTEIN ALBC-RELATED"/>
    <property type="match status" value="1"/>
</dbReference>
<keyword evidence="3" id="KW-0547">Nucleotide-binding</keyword>
<dbReference type="PANTHER" id="PTHR42939:SF1">
    <property type="entry name" value="ABC TRANSPORTER ATP-BINDING PROTEIN ALBC-RELATED"/>
    <property type="match status" value="1"/>
</dbReference>
<gene>
    <name evidence="6" type="ORF">SAMN02927923_02972</name>
</gene>
<name>A0A1G5K0I2_9HYPH</name>
<evidence type="ECO:0000313" key="7">
    <source>
        <dbReference type="Proteomes" id="UP000199569"/>
    </source>
</evidence>
<dbReference type="OrthoDB" id="9778547at2"/>
<dbReference type="CDD" id="cd03230">
    <property type="entry name" value="ABC_DR_subfamily_A"/>
    <property type="match status" value="1"/>
</dbReference>
<keyword evidence="4 6" id="KW-0067">ATP-binding</keyword>
<protein>
    <submittedName>
        <fullName evidence="6">Cu-processing system ATP-binding protein</fullName>
    </submittedName>
</protein>
<evidence type="ECO:0000256" key="2">
    <source>
        <dbReference type="ARBA" id="ARBA00022448"/>
    </source>
</evidence>
<dbReference type="InterPro" id="IPR051782">
    <property type="entry name" value="ABC_Transporter_VariousFunc"/>
</dbReference>
<dbReference type="GO" id="GO:0005524">
    <property type="term" value="F:ATP binding"/>
    <property type="evidence" value="ECO:0007669"/>
    <property type="project" value="UniProtKB-KW"/>
</dbReference>
<keyword evidence="7" id="KW-1185">Reference proteome</keyword>
<proteinExistence type="inferred from homology"/>
<evidence type="ECO:0000256" key="4">
    <source>
        <dbReference type="ARBA" id="ARBA00022840"/>
    </source>
</evidence>
<dbReference type="InterPro" id="IPR017871">
    <property type="entry name" value="ABC_transporter-like_CS"/>
</dbReference>
<reference evidence="6 7" key="1">
    <citation type="submission" date="2016-10" db="EMBL/GenBank/DDBJ databases">
        <authorList>
            <person name="de Groot N.N."/>
        </authorList>
    </citation>
    <scope>NUCLEOTIDE SEQUENCE [LARGE SCALE GENOMIC DNA]</scope>
    <source>
        <strain evidence="6 7">CGMCC 1.7666</strain>
    </source>
</reference>
<evidence type="ECO:0000256" key="3">
    <source>
        <dbReference type="ARBA" id="ARBA00022741"/>
    </source>
</evidence>
<dbReference type="Pfam" id="PF00005">
    <property type="entry name" value="ABC_tran"/>
    <property type="match status" value="1"/>
</dbReference>
<evidence type="ECO:0000256" key="1">
    <source>
        <dbReference type="ARBA" id="ARBA00005417"/>
    </source>
</evidence>
<organism evidence="6 7">
    <name type="scientific">Microvirga guangxiensis</name>
    <dbReference type="NCBI Taxonomy" id="549386"/>
    <lineage>
        <taxon>Bacteria</taxon>
        <taxon>Pseudomonadati</taxon>
        <taxon>Pseudomonadota</taxon>
        <taxon>Alphaproteobacteria</taxon>
        <taxon>Hyphomicrobiales</taxon>
        <taxon>Methylobacteriaceae</taxon>
        <taxon>Microvirga</taxon>
    </lineage>
</organism>
<dbReference type="PROSITE" id="PS00211">
    <property type="entry name" value="ABC_TRANSPORTER_1"/>
    <property type="match status" value="1"/>
</dbReference>
<evidence type="ECO:0000259" key="5">
    <source>
        <dbReference type="PROSITE" id="PS50893"/>
    </source>
</evidence>
<comment type="similarity">
    <text evidence="1">Belongs to the ABC transporter superfamily.</text>
</comment>
<evidence type="ECO:0000313" key="6">
    <source>
        <dbReference type="EMBL" id="SCY94117.1"/>
    </source>
</evidence>
<dbReference type="AlphaFoldDB" id="A0A1G5K0I2"/>
<dbReference type="PROSITE" id="PS50893">
    <property type="entry name" value="ABC_TRANSPORTER_2"/>
    <property type="match status" value="1"/>
</dbReference>
<sequence>MTSTVEIRNVVKRFGKVEAVRDVSFSLPEGETVALVGHNGAGKTTLMKLMLGLIRPTSGSITVLGDDPAAGQFEARRRLGYLPESVSFNAALTGRETLAFYARLKREPTTAVQPLLDRVGLSHAASRRVGTYSKGMRQRLGLAQALLGEPRVLLLDEPTTGLDPALRHSFYEIVEELRGRGATVLLSSHALTELEERAGRVIIMNRGIKVADGTLDELRRIARLPTRIRLKVSDVGLANVPNWLGPVEGWRRVNGHMVEIDASAESKIEVLRRATNEGAPVEDLDVIPPTLDELYAHFLLSQEAAR</sequence>
<feature type="domain" description="ABC transporter" evidence="5">
    <location>
        <begin position="5"/>
        <end position="231"/>
    </location>
</feature>
<dbReference type="Gene3D" id="3.40.50.300">
    <property type="entry name" value="P-loop containing nucleotide triphosphate hydrolases"/>
    <property type="match status" value="1"/>
</dbReference>
<accession>A0A1G5K0I2</accession>
<dbReference type="RefSeq" id="WP_091135990.1">
    <property type="nucleotide sequence ID" value="NZ_FMVJ01000008.1"/>
</dbReference>
<dbReference type="GO" id="GO:0016887">
    <property type="term" value="F:ATP hydrolysis activity"/>
    <property type="evidence" value="ECO:0007669"/>
    <property type="project" value="InterPro"/>
</dbReference>
<dbReference type="InterPro" id="IPR003439">
    <property type="entry name" value="ABC_transporter-like_ATP-bd"/>
</dbReference>
<dbReference type="InterPro" id="IPR003593">
    <property type="entry name" value="AAA+_ATPase"/>
</dbReference>
<dbReference type="SUPFAM" id="SSF52540">
    <property type="entry name" value="P-loop containing nucleoside triphosphate hydrolases"/>
    <property type="match status" value="1"/>
</dbReference>